<evidence type="ECO:0000313" key="2">
    <source>
        <dbReference type="Proteomes" id="UP000295215"/>
    </source>
</evidence>
<dbReference type="PANTHER" id="PTHR41913">
    <property type="entry name" value="DUF1684 DOMAIN-CONTAINING PROTEIN"/>
    <property type="match status" value="1"/>
</dbReference>
<proteinExistence type="predicted"/>
<comment type="caution">
    <text evidence="1">The sequence shown here is derived from an EMBL/GenBank/DDBJ whole genome shotgun (WGS) entry which is preliminary data.</text>
</comment>
<keyword evidence="2" id="KW-1185">Reference proteome</keyword>
<name>A0A4R7F8H0_9FLAO</name>
<protein>
    <recommendedName>
        <fullName evidence="3">DUF1684 domain-containing protein</fullName>
    </recommendedName>
</protein>
<evidence type="ECO:0000313" key="1">
    <source>
        <dbReference type="EMBL" id="TDS65307.1"/>
    </source>
</evidence>
<dbReference type="InterPro" id="IPR012467">
    <property type="entry name" value="DUF1684"/>
</dbReference>
<gene>
    <name evidence="1" type="ORF">C8P70_10291</name>
</gene>
<dbReference type="Proteomes" id="UP000295215">
    <property type="component" value="Unassembled WGS sequence"/>
</dbReference>
<dbReference type="EMBL" id="SOAG01000002">
    <property type="protein sequence ID" value="TDS65307.1"/>
    <property type="molecule type" value="Genomic_DNA"/>
</dbReference>
<dbReference type="AlphaFoldDB" id="A0A4R7F8H0"/>
<reference evidence="1 2" key="1">
    <citation type="submission" date="2019-03" db="EMBL/GenBank/DDBJ databases">
        <title>Genomic Encyclopedia of Archaeal and Bacterial Type Strains, Phase II (KMG-II): from individual species to whole genera.</title>
        <authorList>
            <person name="Goeker M."/>
        </authorList>
    </citation>
    <scope>NUCLEOTIDE SEQUENCE [LARGE SCALE GENOMIC DNA]</scope>
    <source>
        <strain evidence="1 2">DSM 28213</strain>
    </source>
</reference>
<organism evidence="1 2">
    <name type="scientific">Myroides indicus</name>
    <dbReference type="NCBI Taxonomy" id="1323422"/>
    <lineage>
        <taxon>Bacteria</taxon>
        <taxon>Pseudomonadati</taxon>
        <taxon>Bacteroidota</taxon>
        <taxon>Flavobacteriia</taxon>
        <taxon>Flavobacteriales</taxon>
        <taxon>Flavobacteriaceae</taxon>
        <taxon>Myroides</taxon>
    </lineage>
</organism>
<sequence length="220" mass="25269">MTGLFLLLLLPPQKQTTNAMKRILALGFILSLTFACSQPKTESDKAIIFQKNLNKEFANEKSSPLPKDAIKSFKELDFFPVNEQYIIEAELIPTPDEKPFEMQTTTARKPIYIKYGEVHFTLNGKKQKLDVFQDISIREKEEFKKHLFLPFTDLTSGLTTYGGGRYLDLEIPSDNVLVLNFNMAYNPYCVYNPKFSCPIPPEQNFIDAEINAGIKDYKYE</sequence>
<dbReference type="PANTHER" id="PTHR41913:SF1">
    <property type="entry name" value="DUF1684 DOMAIN-CONTAINING PROTEIN"/>
    <property type="match status" value="1"/>
</dbReference>
<dbReference type="Pfam" id="PF07920">
    <property type="entry name" value="DUF1684"/>
    <property type="match status" value="1"/>
</dbReference>
<evidence type="ECO:0008006" key="3">
    <source>
        <dbReference type="Google" id="ProtNLM"/>
    </source>
</evidence>
<accession>A0A4R7F8H0</accession>